<evidence type="ECO:0000256" key="6">
    <source>
        <dbReference type="ARBA" id="ARBA00022984"/>
    </source>
</evidence>
<keyword evidence="7 16" id="KW-1133">Transmembrane helix</keyword>
<keyword evidence="2" id="KW-0328">Glycosyltransferase</keyword>
<feature type="transmembrane region" description="Helical" evidence="16">
    <location>
        <begin position="20"/>
        <end position="38"/>
    </location>
</feature>
<dbReference type="PANTHER" id="PTHR30474:SF2">
    <property type="entry name" value="PEPTIDOGLYCAN GLYCOSYLTRANSFERASE FTSW-RELATED"/>
    <property type="match status" value="1"/>
</dbReference>
<gene>
    <name evidence="17" type="ORF">IAD02_00250</name>
</gene>
<evidence type="ECO:0000256" key="1">
    <source>
        <dbReference type="ARBA" id="ARBA00004141"/>
    </source>
</evidence>
<feature type="transmembrane region" description="Helical" evidence="16">
    <location>
        <begin position="158"/>
        <end position="178"/>
    </location>
</feature>
<evidence type="ECO:0000256" key="3">
    <source>
        <dbReference type="ARBA" id="ARBA00022679"/>
    </source>
</evidence>
<dbReference type="PANTHER" id="PTHR30474">
    <property type="entry name" value="CELL CYCLE PROTEIN"/>
    <property type="match status" value="1"/>
</dbReference>
<evidence type="ECO:0000256" key="2">
    <source>
        <dbReference type="ARBA" id="ARBA00022676"/>
    </source>
</evidence>
<dbReference type="Pfam" id="PF01098">
    <property type="entry name" value="FTSW_RODA_SPOVE"/>
    <property type="match status" value="1"/>
</dbReference>
<keyword evidence="3" id="KW-0808">Transferase</keyword>
<name>A0A9D1FEV7_9PROT</name>
<evidence type="ECO:0000256" key="16">
    <source>
        <dbReference type="SAM" id="Phobius"/>
    </source>
</evidence>
<evidence type="ECO:0000256" key="12">
    <source>
        <dbReference type="ARBA" id="ARBA00041185"/>
    </source>
</evidence>
<comment type="similarity">
    <text evidence="11">Belongs to the SEDS family. FtsW subfamily.</text>
</comment>
<proteinExistence type="inferred from homology"/>
<dbReference type="GO" id="GO:0008955">
    <property type="term" value="F:peptidoglycan glycosyltransferase activity"/>
    <property type="evidence" value="ECO:0007669"/>
    <property type="project" value="UniProtKB-EC"/>
</dbReference>
<comment type="subcellular location">
    <subcellularLocation>
        <location evidence="1">Membrane</location>
        <topology evidence="1">Multi-pass membrane protein</topology>
    </subcellularLocation>
</comment>
<keyword evidence="8 16" id="KW-0472">Membrane</keyword>
<dbReference type="GO" id="GO:0005886">
    <property type="term" value="C:plasma membrane"/>
    <property type="evidence" value="ECO:0007669"/>
    <property type="project" value="TreeGrafter"/>
</dbReference>
<feature type="transmembrane region" description="Helical" evidence="16">
    <location>
        <begin position="50"/>
        <end position="71"/>
    </location>
</feature>
<dbReference type="EC" id="2.4.99.28" evidence="14"/>
<dbReference type="GO" id="GO:0032153">
    <property type="term" value="C:cell division site"/>
    <property type="evidence" value="ECO:0007669"/>
    <property type="project" value="TreeGrafter"/>
</dbReference>
<evidence type="ECO:0000256" key="13">
    <source>
        <dbReference type="ARBA" id="ARBA00041418"/>
    </source>
</evidence>
<evidence type="ECO:0000256" key="4">
    <source>
        <dbReference type="ARBA" id="ARBA00022692"/>
    </source>
</evidence>
<organism evidence="17 18">
    <name type="scientific">Candidatus Enterousia intestinigallinarum</name>
    <dbReference type="NCBI Taxonomy" id="2840790"/>
    <lineage>
        <taxon>Bacteria</taxon>
        <taxon>Pseudomonadati</taxon>
        <taxon>Pseudomonadota</taxon>
        <taxon>Alphaproteobacteria</taxon>
        <taxon>Candidatus Enterousia</taxon>
    </lineage>
</organism>
<evidence type="ECO:0000256" key="11">
    <source>
        <dbReference type="ARBA" id="ARBA00038053"/>
    </source>
</evidence>
<feature type="transmembrane region" description="Helical" evidence="16">
    <location>
        <begin position="110"/>
        <end position="137"/>
    </location>
</feature>
<dbReference type="EMBL" id="DVJI01000002">
    <property type="protein sequence ID" value="HIS70409.1"/>
    <property type="molecule type" value="Genomic_DNA"/>
</dbReference>
<evidence type="ECO:0000256" key="8">
    <source>
        <dbReference type="ARBA" id="ARBA00023136"/>
    </source>
</evidence>
<feature type="transmembrane region" description="Helical" evidence="16">
    <location>
        <begin position="184"/>
        <end position="203"/>
    </location>
</feature>
<protein>
    <recommendedName>
        <fullName evidence="12">Probable peptidoglycan glycosyltransferase FtsW</fullName>
        <ecNumber evidence="14">2.4.99.28</ecNumber>
    </recommendedName>
    <alternativeName>
        <fullName evidence="13">Cell division protein FtsW</fullName>
    </alternativeName>
    <alternativeName>
        <fullName evidence="10">Cell wall polymerase</fullName>
    </alternativeName>
    <alternativeName>
        <fullName evidence="9">Peptidoglycan polymerase</fullName>
    </alternativeName>
</protein>
<feature type="transmembrane region" description="Helical" evidence="16">
    <location>
        <begin position="350"/>
        <end position="372"/>
    </location>
</feature>
<keyword evidence="5" id="KW-0133">Cell shape</keyword>
<evidence type="ECO:0000313" key="17">
    <source>
        <dbReference type="EMBL" id="HIS70409.1"/>
    </source>
</evidence>
<keyword evidence="6" id="KW-0573">Peptidoglycan synthesis</keyword>
<feature type="transmembrane region" description="Helical" evidence="16">
    <location>
        <begin position="315"/>
        <end position="338"/>
    </location>
</feature>
<dbReference type="InterPro" id="IPR001182">
    <property type="entry name" value="FtsW/RodA"/>
</dbReference>
<evidence type="ECO:0000256" key="9">
    <source>
        <dbReference type="ARBA" id="ARBA00032370"/>
    </source>
</evidence>
<dbReference type="AlphaFoldDB" id="A0A9D1FEV7"/>
<evidence type="ECO:0000313" key="18">
    <source>
        <dbReference type="Proteomes" id="UP000886742"/>
    </source>
</evidence>
<comment type="catalytic activity">
    <reaction evidence="15">
        <text>[GlcNAc-(1-&gt;4)-Mur2Ac(oyl-L-Ala-gamma-D-Glu-L-Lys-D-Ala-D-Ala)](n)-di-trans,octa-cis-undecaprenyl diphosphate + beta-D-GlcNAc-(1-&gt;4)-Mur2Ac(oyl-L-Ala-gamma-D-Glu-L-Lys-D-Ala-D-Ala)-di-trans,octa-cis-undecaprenyl diphosphate = [GlcNAc-(1-&gt;4)-Mur2Ac(oyl-L-Ala-gamma-D-Glu-L-Lys-D-Ala-D-Ala)](n+1)-di-trans,octa-cis-undecaprenyl diphosphate + di-trans,octa-cis-undecaprenyl diphosphate + H(+)</text>
        <dbReference type="Rhea" id="RHEA:23708"/>
        <dbReference type="Rhea" id="RHEA-COMP:9602"/>
        <dbReference type="Rhea" id="RHEA-COMP:9603"/>
        <dbReference type="ChEBI" id="CHEBI:15378"/>
        <dbReference type="ChEBI" id="CHEBI:58405"/>
        <dbReference type="ChEBI" id="CHEBI:60033"/>
        <dbReference type="ChEBI" id="CHEBI:78435"/>
        <dbReference type="EC" id="2.4.99.28"/>
    </reaction>
</comment>
<evidence type="ECO:0000256" key="7">
    <source>
        <dbReference type="ARBA" id="ARBA00022989"/>
    </source>
</evidence>
<evidence type="ECO:0000256" key="14">
    <source>
        <dbReference type="ARBA" id="ARBA00044770"/>
    </source>
</evidence>
<feature type="transmembrane region" description="Helical" evidence="16">
    <location>
        <begin position="83"/>
        <end position="104"/>
    </location>
</feature>
<reference evidence="17" key="2">
    <citation type="journal article" date="2021" name="PeerJ">
        <title>Extensive microbial diversity within the chicken gut microbiome revealed by metagenomics and culture.</title>
        <authorList>
            <person name="Gilroy R."/>
            <person name="Ravi A."/>
            <person name="Getino M."/>
            <person name="Pursley I."/>
            <person name="Horton D.L."/>
            <person name="Alikhan N.F."/>
            <person name="Baker D."/>
            <person name="Gharbi K."/>
            <person name="Hall N."/>
            <person name="Watson M."/>
            <person name="Adriaenssens E.M."/>
            <person name="Foster-Nyarko E."/>
            <person name="Jarju S."/>
            <person name="Secka A."/>
            <person name="Antonio M."/>
            <person name="Oren A."/>
            <person name="Chaudhuri R.R."/>
            <person name="La Ragione R."/>
            <person name="Hildebrand F."/>
            <person name="Pallen M.J."/>
        </authorList>
    </citation>
    <scope>NUCLEOTIDE SEQUENCE</scope>
    <source>
        <strain evidence="17">ChiGjej3B3-5194</strain>
    </source>
</reference>
<evidence type="ECO:0000256" key="15">
    <source>
        <dbReference type="ARBA" id="ARBA00049902"/>
    </source>
</evidence>
<comment type="caution">
    <text evidence="17">The sequence shown here is derived from an EMBL/GenBank/DDBJ whole genome shotgun (WGS) entry which is preliminary data.</text>
</comment>
<dbReference type="GO" id="GO:0015648">
    <property type="term" value="F:lipid-linked peptidoglycan transporter activity"/>
    <property type="evidence" value="ECO:0007669"/>
    <property type="project" value="TreeGrafter"/>
</dbReference>
<evidence type="ECO:0000256" key="10">
    <source>
        <dbReference type="ARBA" id="ARBA00033270"/>
    </source>
</evidence>
<evidence type="ECO:0000256" key="5">
    <source>
        <dbReference type="ARBA" id="ARBA00022960"/>
    </source>
</evidence>
<keyword evidence="4 16" id="KW-0812">Transmembrane</keyword>
<feature type="transmembrane region" description="Helical" evidence="16">
    <location>
        <begin position="208"/>
        <end position="226"/>
    </location>
</feature>
<dbReference type="GO" id="GO:0008360">
    <property type="term" value="P:regulation of cell shape"/>
    <property type="evidence" value="ECO:0007669"/>
    <property type="project" value="UniProtKB-KW"/>
</dbReference>
<dbReference type="GO" id="GO:0009252">
    <property type="term" value="P:peptidoglycan biosynthetic process"/>
    <property type="evidence" value="ECO:0007669"/>
    <property type="project" value="UniProtKB-KW"/>
</dbReference>
<accession>A0A9D1FEV7</accession>
<feature type="transmembrane region" description="Helical" evidence="16">
    <location>
        <begin position="284"/>
        <end position="303"/>
    </location>
</feature>
<reference evidence="17" key="1">
    <citation type="submission" date="2020-10" db="EMBL/GenBank/DDBJ databases">
        <authorList>
            <person name="Gilroy R."/>
        </authorList>
    </citation>
    <scope>NUCLEOTIDE SEQUENCE</scope>
    <source>
        <strain evidence="17">ChiGjej3B3-5194</strain>
    </source>
</reference>
<sequence length="378" mass="41803">MLRTEESKLTSWYFEIDRKLLVYVLVMMVISVICMISAGSVAAERIGQPWNYYIVKAIPFYFIGVATLLGASMLNTKWVMRISWLNVAVGLLLLLVTLVAPHTINGSDRFVSLGFANVMPADIMKPGFIIITAWFLAKMRDAYGDDIFFNREAWRLRWLSWWPYLGVFSAALLIIFSHPDLGTALLYLAVLCAMLFISGLPLVIIPAIALAGLGLLTIAFFTMSHVHNRIISFFTGTGDTYQVTQSIQSIQNGGLFGQGDGSFVKQSLPDAHTDFIFAAVAEDMGAILACVLIVFLMMVLRRLIVNATSARDKFVFYATGGAAALFGTQVCINLMSTLHLFAPKGMTLPFISYGGSSLLSFCLLFGMIMAIVREDKWK</sequence>
<dbReference type="GO" id="GO:0051301">
    <property type="term" value="P:cell division"/>
    <property type="evidence" value="ECO:0007669"/>
    <property type="project" value="InterPro"/>
</dbReference>
<dbReference type="Proteomes" id="UP000886742">
    <property type="component" value="Unassembled WGS sequence"/>
</dbReference>